<dbReference type="AlphaFoldDB" id="A0A417XZR2"/>
<dbReference type="Pfam" id="PF00270">
    <property type="entry name" value="DEAD"/>
    <property type="match status" value="1"/>
</dbReference>
<proteinExistence type="inferred from homology"/>
<keyword evidence="8" id="KW-0067">ATP-binding</keyword>
<evidence type="ECO:0000259" key="10">
    <source>
        <dbReference type="PROSITE" id="PS51192"/>
    </source>
</evidence>
<evidence type="ECO:0000256" key="2">
    <source>
        <dbReference type="ARBA" id="ARBA00009046"/>
    </source>
</evidence>
<comment type="caution">
    <text evidence="12">The sequence shown here is derived from an EMBL/GenBank/DDBJ whole genome shotgun (WGS) entry which is preliminary data.</text>
</comment>
<organism evidence="12 13">
    <name type="scientific">Nocardioides immobilis</name>
    <dbReference type="NCBI Taxonomy" id="2049295"/>
    <lineage>
        <taxon>Bacteria</taxon>
        <taxon>Bacillati</taxon>
        <taxon>Actinomycetota</taxon>
        <taxon>Actinomycetes</taxon>
        <taxon>Propionibacteriales</taxon>
        <taxon>Nocardioidaceae</taxon>
        <taxon>Nocardioides</taxon>
    </lineage>
</organism>
<keyword evidence="13" id="KW-1185">Reference proteome</keyword>
<evidence type="ECO:0000256" key="1">
    <source>
        <dbReference type="ARBA" id="ARBA00006847"/>
    </source>
</evidence>
<evidence type="ECO:0000256" key="9">
    <source>
        <dbReference type="ARBA" id="ARBA00023118"/>
    </source>
</evidence>
<dbReference type="NCBIfam" id="TIGR01596">
    <property type="entry name" value="cas3_HD"/>
    <property type="match status" value="1"/>
</dbReference>
<gene>
    <name evidence="12" type="primary">cas3</name>
    <name evidence="12" type="ORF">D0Z08_17515</name>
</gene>
<dbReference type="InterPro" id="IPR001650">
    <property type="entry name" value="Helicase_C-like"/>
</dbReference>
<comment type="similarity">
    <text evidence="2">In the central section; belongs to the CRISPR-associated helicase Cas3 family.</text>
</comment>
<sequence length="930" mass="101025">MGHSWSEAARSVWGKSSGYDGEAWMPLVQHLEDSAAVGSLVWDWLPARTKRTIEDALPPDARDGKVLLTWLAGSHDVAKCSPPFASKVPPLADRMCERGLVEPLDVTDFGKAPHGLVGHVVLGRWLEDRYEASWKTATTYAVIVGGHHGVPPTIAKLDWLEDRPHLVGRGRWHEVQWEILDEMAAWTGADRHLSAWARCPLPTTAQAILTGAVIVSDWLASNTDLFPFDATDGDQRAGLAWDALRLPPPWHPQAPPDDVSAHLLQRFPRLRDAQVRPMQRLVVEAIRGCSSPPLVVIESGMGTGKTEAALLAAETLAQRFDCGGVFVGLPTMATSDGMFARVLEWVEHLDGHGATSAYLAHGKAGLNDDFRGLIERSRAVDVHDEEAGRTADAKVEAQVLAWLTGRKKGVLANMVVGTIDQLLFMALQAKHAALRHLAFAGKVVVIDEVHAADDFMRMFLVRVLEWLAAYGVPVLLLSATLPSAQRQELADAYRRGLGLPAEPLPDDLAYPLVTTVTADGTAARGAGAQATTHSVDVRVIDDNLDTLTGLLGGWLVEGGCVAVIRNTVGRAQKTAAHLRECFGDVVVLHHSRFIATHRASREALLRVELGPDADHRPARRIVVGTQVLEQSLDVDFDAMVTDLAPVDLVLQRIGRLHRHPRGAGEAERPPRLRTPQVVLTGIDEWDASGVPTPGRASRAVYGLSRLYRSAGVLSLSPNGRTVIALPSEIRTLIEGAYATVPPVPESWREAADRADATYRAELAEARIRADIFRMRGVRELEGSLVGWLQDSSTEAEDGRSQGSARVRDSDDGIEVVVTQRIGGEVRFIADESPHAGRHIPTALSPPDPGLARALAATTVRLPMSMTASPQAFDATLAALEANAYEGWQQSPWLVGQLVLHLDESWRATVGNFALHYDLDQGLTSVREDRP</sequence>
<protein>
    <submittedName>
        <fullName evidence="12">CRISPR-associated helicase Cas3</fullName>
    </submittedName>
</protein>
<evidence type="ECO:0000256" key="7">
    <source>
        <dbReference type="ARBA" id="ARBA00022806"/>
    </source>
</evidence>
<feature type="domain" description="HD Cas3-type" evidence="11">
    <location>
        <begin position="20"/>
        <end position="219"/>
    </location>
</feature>
<dbReference type="InterPro" id="IPR006474">
    <property type="entry name" value="Helicase_Cas3_CRISPR-ass_core"/>
</dbReference>
<dbReference type="NCBIfam" id="TIGR01587">
    <property type="entry name" value="cas3_core"/>
    <property type="match status" value="1"/>
</dbReference>
<keyword evidence="9" id="KW-0051">Antiviral defense</keyword>
<dbReference type="Pfam" id="PF22590">
    <property type="entry name" value="Cas3-like_C_2"/>
    <property type="match status" value="1"/>
</dbReference>
<dbReference type="InterPro" id="IPR011545">
    <property type="entry name" value="DEAD/DEAH_box_helicase_dom"/>
</dbReference>
<evidence type="ECO:0000313" key="12">
    <source>
        <dbReference type="EMBL" id="RHW25834.1"/>
    </source>
</evidence>
<dbReference type="InterPro" id="IPR041372">
    <property type="entry name" value="Cas3_C"/>
</dbReference>
<evidence type="ECO:0000313" key="13">
    <source>
        <dbReference type="Proteomes" id="UP000283644"/>
    </source>
</evidence>
<dbReference type="GO" id="GO:0005524">
    <property type="term" value="F:ATP binding"/>
    <property type="evidence" value="ECO:0007669"/>
    <property type="project" value="UniProtKB-KW"/>
</dbReference>
<keyword evidence="5" id="KW-0547">Nucleotide-binding</keyword>
<evidence type="ECO:0000256" key="3">
    <source>
        <dbReference type="ARBA" id="ARBA00022722"/>
    </source>
</evidence>
<dbReference type="RefSeq" id="WP_118926536.1">
    <property type="nucleotide sequence ID" value="NZ_QXGH01000021.1"/>
</dbReference>
<evidence type="ECO:0000256" key="4">
    <source>
        <dbReference type="ARBA" id="ARBA00022723"/>
    </source>
</evidence>
<evidence type="ECO:0000259" key="11">
    <source>
        <dbReference type="PROSITE" id="PS51643"/>
    </source>
</evidence>
<dbReference type="PROSITE" id="PS51643">
    <property type="entry name" value="HD_CAS3"/>
    <property type="match status" value="1"/>
</dbReference>
<dbReference type="GO" id="GO:0003724">
    <property type="term" value="F:RNA helicase activity"/>
    <property type="evidence" value="ECO:0007669"/>
    <property type="project" value="TreeGrafter"/>
</dbReference>
<dbReference type="GO" id="GO:0016787">
    <property type="term" value="F:hydrolase activity"/>
    <property type="evidence" value="ECO:0007669"/>
    <property type="project" value="UniProtKB-KW"/>
</dbReference>
<dbReference type="InterPro" id="IPR050547">
    <property type="entry name" value="DEAD_box_RNA_helicases"/>
</dbReference>
<keyword evidence="6" id="KW-0378">Hydrolase</keyword>
<dbReference type="InterPro" id="IPR014001">
    <property type="entry name" value="Helicase_ATP-bd"/>
</dbReference>
<evidence type="ECO:0000256" key="6">
    <source>
        <dbReference type="ARBA" id="ARBA00022801"/>
    </source>
</evidence>
<dbReference type="PANTHER" id="PTHR47963">
    <property type="entry name" value="DEAD-BOX ATP-DEPENDENT RNA HELICASE 47, MITOCHONDRIAL"/>
    <property type="match status" value="1"/>
</dbReference>
<dbReference type="InterPro" id="IPR038257">
    <property type="entry name" value="CRISPR-assoc_Cas3_HD_sf"/>
</dbReference>
<dbReference type="GO" id="GO:0004518">
    <property type="term" value="F:nuclease activity"/>
    <property type="evidence" value="ECO:0007669"/>
    <property type="project" value="UniProtKB-KW"/>
</dbReference>
<name>A0A417XZR2_9ACTN</name>
<reference evidence="12 13" key="1">
    <citation type="submission" date="2018-09" db="EMBL/GenBank/DDBJ databases">
        <title>Genome sequencing of Nocardioides immobilis CCTCC AB 2017083 for comparison to Nocardioides silvaticus.</title>
        <authorList>
            <person name="Li C."/>
            <person name="Wang G."/>
        </authorList>
    </citation>
    <scope>NUCLEOTIDE SEQUENCE [LARGE SCALE GENOMIC DNA]</scope>
    <source>
        <strain evidence="12 13">CCTCC AB 2017083</strain>
    </source>
</reference>
<dbReference type="GO" id="GO:0051607">
    <property type="term" value="P:defense response to virus"/>
    <property type="evidence" value="ECO:0007669"/>
    <property type="project" value="UniProtKB-KW"/>
</dbReference>
<dbReference type="InterPro" id="IPR027417">
    <property type="entry name" value="P-loop_NTPase"/>
</dbReference>
<evidence type="ECO:0000256" key="5">
    <source>
        <dbReference type="ARBA" id="ARBA00022741"/>
    </source>
</evidence>
<dbReference type="OrthoDB" id="9810236at2"/>
<dbReference type="SMART" id="SM00487">
    <property type="entry name" value="DEXDc"/>
    <property type="match status" value="1"/>
</dbReference>
<dbReference type="InterPro" id="IPR006483">
    <property type="entry name" value="CRISPR-assoc_Cas3_HD"/>
</dbReference>
<dbReference type="InterPro" id="IPR054712">
    <property type="entry name" value="Cas3-like_dom"/>
</dbReference>
<dbReference type="SMART" id="SM00490">
    <property type="entry name" value="HELICc"/>
    <property type="match status" value="1"/>
</dbReference>
<dbReference type="GO" id="GO:0003723">
    <property type="term" value="F:RNA binding"/>
    <property type="evidence" value="ECO:0007669"/>
    <property type="project" value="TreeGrafter"/>
</dbReference>
<keyword evidence="3" id="KW-0540">Nuclease</keyword>
<dbReference type="PROSITE" id="PS51192">
    <property type="entry name" value="HELICASE_ATP_BIND_1"/>
    <property type="match status" value="1"/>
</dbReference>
<dbReference type="CDD" id="cd09641">
    <property type="entry name" value="Cas3''_I"/>
    <property type="match status" value="1"/>
</dbReference>
<feature type="domain" description="Helicase ATP-binding" evidence="10">
    <location>
        <begin position="286"/>
        <end position="499"/>
    </location>
</feature>
<dbReference type="Proteomes" id="UP000283644">
    <property type="component" value="Unassembled WGS sequence"/>
</dbReference>
<accession>A0A417XZR2</accession>
<keyword evidence="4" id="KW-0479">Metal-binding</keyword>
<dbReference type="EMBL" id="QXGH01000021">
    <property type="protein sequence ID" value="RHW25834.1"/>
    <property type="molecule type" value="Genomic_DNA"/>
</dbReference>
<comment type="similarity">
    <text evidence="1">In the N-terminal section; belongs to the CRISPR-associated nuclease Cas3-HD family.</text>
</comment>
<dbReference type="Gene3D" id="1.10.3210.30">
    <property type="match status" value="1"/>
</dbReference>
<dbReference type="Gene3D" id="3.40.50.300">
    <property type="entry name" value="P-loop containing nucleotide triphosphate hydrolases"/>
    <property type="match status" value="2"/>
</dbReference>
<keyword evidence="7" id="KW-0347">Helicase</keyword>
<dbReference type="Pfam" id="PF18019">
    <property type="entry name" value="Cas3_HD"/>
    <property type="match status" value="1"/>
</dbReference>
<evidence type="ECO:0000256" key="8">
    <source>
        <dbReference type="ARBA" id="ARBA00022840"/>
    </source>
</evidence>
<dbReference type="PANTHER" id="PTHR47963:SF9">
    <property type="entry name" value="CRISPR-ASSOCIATED ENDONUCLEASE_HELICASE CAS3"/>
    <property type="match status" value="1"/>
</dbReference>
<dbReference type="SUPFAM" id="SSF52540">
    <property type="entry name" value="P-loop containing nucleoside triphosphate hydrolases"/>
    <property type="match status" value="1"/>
</dbReference>
<dbReference type="Pfam" id="PF18395">
    <property type="entry name" value="Cas3_C"/>
    <property type="match status" value="1"/>
</dbReference>
<dbReference type="GO" id="GO:0046872">
    <property type="term" value="F:metal ion binding"/>
    <property type="evidence" value="ECO:0007669"/>
    <property type="project" value="UniProtKB-KW"/>
</dbReference>